<dbReference type="InterPro" id="IPR050101">
    <property type="entry name" value="CinA"/>
</dbReference>
<organism evidence="2 3">
    <name type="scientific">Paracoccus aestuarii</name>
    <dbReference type="NCBI Taxonomy" id="453842"/>
    <lineage>
        <taxon>Bacteria</taxon>
        <taxon>Pseudomonadati</taxon>
        <taxon>Pseudomonadota</taxon>
        <taxon>Alphaproteobacteria</taxon>
        <taxon>Rhodobacterales</taxon>
        <taxon>Paracoccaceae</taxon>
        <taxon>Paracoccus</taxon>
    </lineage>
</organism>
<evidence type="ECO:0000313" key="3">
    <source>
        <dbReference type="Proteomes" id="UP000285530"/>
    </source>
</evidence>
<reference evidence="2 3" key="1">
    <citation type="submission" date="2018-09" db="EMBL/GenBank/DDBJ databases">
        <title>Paracoccus onubensis nov. sp. a moderate halophilic bacterium isolated from Gruta de las Maravillas (Aracena, Spain).</title>
        <authorList>
            <person name="Jurado V."/>
            <person name="Gutierrez-Patricio S."/>
            <person name="Gonzalez-Pimentel J.L."/>
            <person name="Laiz L."/>
            <person name="Saiz-Jimenez C."/>
        </authorList>
    </citation>
    <scope>NUCLEOTIDE SEQUENCE [LARGE SCALE GENOMIC DNA]</scope>
    <source>
        <strain evidence="2 3">DSM 19484</strain>
    </source>
</reference>
<dbReference type="PANTHER" id="PTHR13939">
    <property type="entry name" value="NICOTINAMIDE-NUCLEOTIDE AMIDOHYDROLASE PNCC"/>
    <property type="match status" value="1"/>
</dbReference>
<dbReference type="OrthoDB" id="9801454at2"/>
<dbReference type="Pfam" id="PF00994">
    <property type="entry name" value="MoCF_biosynth"/>
    <property type="match status" value="1"/>
</dbReference>
<protein>
    <submittedName>
        <fullName evidence="2">Competence/damage-inducible protein A</fullName>
    </submittedName>
</protein>
<dbReference type="Proteomes" id="UP000285530">
    <property type="component" value="Unassembled WGS sequence"/>
</dbReference>
<dbReference type="PANTHER" id="PTHR13939:SF0">
    <property type="entry name" value="NMN AMIDOHYDROLASE-LIKE PROTEIN YFAY"/>
    <property type="match status" value="1"/>
</dbReference>
<dbReference type="InterPro" id="IPR036425">
    <property type="entry name" value="MoaB/Mog-like_dom_sf"/>
</dbReference>
<gene>
    <name evidence="2" type="ORF">D3P06_13665</name>
</gene>
<dbReference type="SUPFAM" id="SSF53218">
    <property type="entry name" value="Molybdenum cofactor biosynthesis proteins"/>
    <property type="match status" value="1"/>
</dbReference>
<dbReference type="AlphaFoldDB" id="A0A418ZS75"/>
<dbReference type="Gene3D" id="3.40.980.10">
    <property type="entry name" value="MoaB/Mog-like domain"/>
    <property type="match status" value="1"/>
</dbReference>
<dbReference type="CDD" id="cd00885">
    <property type="entry name" value="cinA"/>
    <property type="match status" value="1"/>
</dbReference>
<dbReference type="SMART" id="SM00852">
    <property type="entry name" value="MoCF_biosynth"/>
    <property type="match status" value="1"/>
</dbReference>
<keyword evidence="3" id="KW-1185">Reference proteome</keyword>
<proteinExistence type="predicted"/>
<evidence type="ECO:0000259" key="1">
    <source>
        <dbReference type="SMART" id="SM00852"/>
    </source>
</evidence>
<dbReference type="RefSeq" id="WP_119887074.1">
    <property type="nucleotide sequence ID" value="NZ_CP067169.1"/>
</dbReference>
<comment type="caution">
    <text evidence="2">The sequence shown here is derived from an EMBL/GenBank/DDBJ whole genome shotgun (WGS) entry which is preliminary data.</text>
</comment>
<dbReference type="InterPro" id="IPR001453">
    <property type="entry name" value="MoaB/Mog_dom"/>
</dbReference>
<feature type="domain" description="MoaB/Mog" evidence="1">
    <location>
        <begin position="9"/>
        <end position="176"/>
    </location>
</feature>
<sequence length="246" mass="25939">MQSDNPTAAILVIGDEILSGRTREGNAHHLAQVLTATGIDLREIRVVSDDHDHIVGAIRALDGTLGGSCDLLFTSGGIGPTHDDITADAVAAAHGTTVEVHATARALLADRCDRMGVELNENRLRMARIPVGATLIDNAVSAAPGFSIGATHVMAGVPEVFRAMVAWLIPQLPVGRPVRSLTVEVRRGESEVAEDLKAIAADYADLSLGSYPFRDDTGWGTNLVVRGLDAARVDQAMAALRTRIGL</sequence>
<dbReference type="Pfam" id="PF24102">
    <property type="entry name" value="FLAD1_M"/>
    <property type="match status" value="1"/>
</dbReference>
<dbReference type="InterPro" id="IPR056596">
    <property type="entry name" value="FLAD1_M"/>
</dbReference>
<evidence type="ECO:0000313" key="2">
    <source>
        <dbReference type="EMBL" id="RJL00157.1"/>
    </source>
</evidence>
<accession>A0A418ZS75</accession>
<dbReference type="EMBL" id="QZEV01000082">
    <property type="protein sequence ID" value="RJL00157.1"/>
    <property type="molecule type" value="Genomic_DNA"/>
</dbReference>
<name>A0A418ZS75_9RHOB</name>